<name>A0AAN8ZDE7_9MAGN</name>
<feature type="compositionally biased region" description="Basic and acidic residues" evidence="1">
    <location>
        <begin position="122"/>
        <end position="141"/>
    </location>
</feature>
<accession>A0AAN8ZDE7</accession>
<dbReference type="EMBL" id="JBAMMX010000011">
    <property type="protein sequence ID" value="KAK6930825.1"/>
    <property type="molecule type" value="Genomic_DNA"/>
</dbReference>
<sequence length="167" mass="18568">MVGSNGGKTKRNLRSGGYGLSEGSLLYPLCSSSMREKERDRECDSGGVHLFDFYDYCPAMLGVIHVFHLLSARIHWTFSIRLRELRVSSPSELGLGFSEEGEEDEVHNGVRGEPNTSIDGGSKGERQEVQRARLCDQRSMQEDEGDVESSSSSLRLLDIRASQCSDF</sequence>
<organism evidence="2 3">
    <name type="scientific">Dillenia turbinata</name>
    <dbReference type="NCBI Taxonomy" id="194707"/>
    <lineage>
        <taxon>Eukaryota</taxon>
        <taxon>Viridiplantae</taxon>
        <taxon>Streptophyta</taxon>
        <taxon>Embryophyta</taxon>
        <taxon>Tracheophyta</taxon>
        <taxon>Spermatophyta</taxon>
        <taxon>Magnoliopsida</taxon>
        <taxon>eudicotyledons</taxon>
        <taxon>Gunneridae</taxon>
        <taxon>Pentapetalae</taxon>
        <taxon>Dilleniales</taxon>
        <taxon>Dilleniaceae</taxon>
        <taxon>Dillenia</taxon>
    </lineage>
</organism>
<keyword evidence="3" id="KW-1185">Reference proteome</keyword>
<gene>
    <name evidence="2" type="ORF">RJ641_002618</name>
</gene>
<evidence type="ECO:0000313" key="2">
    <source>
        <dbReference type="EMBL" id="KAK6930825.1"/>
    </source>
</evidence>
<dbReference type="Proteomes" id="UP001370490">
    <property type="component" value="Unassembled WGS sequence"/>
</dbReference>
<dbReference type="AlphaFoldDB" id="A0AAN8ZDE7"/>
<evidence type="ECO:0000313" key="3">
    <source>
        <dbReference type="Proteomes" id="UP001370490"/>
    </source>
</evidence>
<evidence type="ECO:0000256" key="1">
    <source>
        <dbReference type="SAM" id="MobiDB-lite"/>
    </source>
</evidence>
<protein>
    <submittedName>
        <fullName evidence="2">Uncharacterized protein</fullName>
    </submittedName>
</protein>
<reference evidence="2 3" key="1">
    <citation type="submission" date="2023-12" db="EMBL/GenBank/DDBJ databases">
        <title>A high-quality genome assembly for Dillenia turbinata (Dilleniales).</title>
        <authorList>
            <person name="Chanderbali A."/>
        </authorList>
    </citation>
    <scope>NUCLEOTIDE SEQUENCE [LARGE SCALE GENOMIC DNA]</scope>
    <source>
        <strain evidence="2">LSX21</strain>
        <tissue evidence="2">Leaf</tissue>
    </source>
</reference>
<feature type="region of interest" description="Disordered" evidence="1">
    <location>
        <begin position="93"/>
        <end position="153"/>
    </location>
</feature>
<comment type="caution">
    <text evidence="2">The sequence shown here is derived from an EMBL/GenBank/DDBJ whole genome shotgun (WGS) entry which is preliminary data.</text>
</comment>
<proteinExistence type="predicted"/>